<feature type="compositionally biased region" description="Basic and acidic residues" evidence="1">
    <location>
        <begin position="318"/>
        <end position="329"/>
    </location>
</feature>
<name>A0AAV9XAD2_9PEZI</name>
<sequence>MGEFSNDRRSSVYSKVYQVHTVIKSSVVIDDKPHRQSIKFYTHTLSHRHPSISSCFETFLLHHPTSSQSFKLSIDVPSATALQSISLLGHHHHPRDRYPSRVDISLSLPPSLPSLVSVANTVPTIRLQPSLSELVSMMKVKNKLRKQSKVDDRRPSRRQSVFSIASSYFGPTALGDDIDIDRTISPALQTSHIFIHEDGFDAASGRSPSRSPFSLSAVPPADNTSPTSQPLHPPAPPHGIDLPSLSSPDHPSPPVPSLATSAQLTPALSAQSDTNGTISPSNANTDSARQSRRPSSFFRSSSISFMGRVHDLPSRLFKKEKNIPKDTKQLRSTCKITEAQISPPSPSKRRPTKSEKAALKRKKSADKYTQKQTKKRLRQFKREMKRRMDESPEGKEAKKRMNKTEKLLKVMDDAKEKFWEWVDRRDEKRRKKQVRAYTEMREERRKSVLLVPVDRDYEVLSRRESRRYSTLSSNSEFSTRTGSIVI</sequence>
<dbReference type="AlphaFoldDB" id="A0AAV9XAD2"/>
<gene>
    <name evidence="2" type="ORF">TWF694_010145</name>
</gene>
<keyword evidence="3" id="KW-1185">Reference proteome</keyword>
<evidence type="ECO:0000256" key="1">
    <source>
        <dbReference type="SAM" id="MobiDB-lite"/>
    </source>
</evidence>
<feature type="region of interest" description="Disordered" evidence="1">
    <location>
        <begin position="318"/>
        <end position="402"/>
    </location>
</feature>
<feature type="compositionally biased region" description="Basic and acidic residues" evidence="1">
    <location>
        <begin position="380"/>
        <end position="396"/>
    </location>
</feature>
<reference evidence="2 3" key="1">
    <citation type="submission" date="2019-10" db="EMBL/GenBank/DDBJ databases">
        <authorList>
            <person name="Palmer J.M."/>
        </authorList>
    </citation>
    <scope>NUCLEOTIDE SEQUENCE [LARGE SCALE GENOMIC DNA]</scope>
    <source>
        <strain evidence="2 3">TWF694</strain>
    </source>
</reference>
<protein>
    <submittedName>
        <fullName evidence="2">Uncharacterized protein</fullName>
    </submittedName>
</protein>
<proteinExistence type="predicted"/>
<accession>A0AAV9XAD2</accession>
<evidence type="ECO:0000313" key="3">
    <source>
        <dbReference type="Proteomes" id="UP001365542"/>
    </source>
</evidence>
<feature type="compositionally biased region" description="Polar residues" evidence="1">
    <location>
        <begin position="259"/>
        <end position="286"/>
    </location>
</feature>
<feature type="region of interest" description="Disordered" evidence="1">
    <location>
        <begin position="203"/>
        <end position="299"/>
    </location>
</feature>
<organism evidence="2 3">
    <name type="scientific">Orbilia ellipsospora</name>
    <dbReference type="NCBI Taxonomy" id="2528407"/>
    <lineage>
        <taxon>Eukaryota</taxon>
        <taxon>Fungi</taxon>
        <taxon>Dikarya</taxon>
        <taxon>Ascomycota</taxon>
        <taxon>Pezizomycotina</taxon>
        <taxon>Orbiliomycetes</taxon>
        <taxon>Orbiliales</taxon>
        <taxon>Orbiliaceae</taxon>
        <taxon>Orbilia</taxon>
    </lineage>
</organism>
<dbReference type="EMBL" id="JAVHJO010000007">
    <property type="protein sequence ID" value="KAK6538566.1"/>
    <property type="molecule type" value="Genomic_DNA"/>
</dbReference>
<comment type="caution">
    <text evidence="2">The sequence shown here is derived from an EMBL/GenBank/DDBJ whole genome shotgun (WGS) entry which is preliminary data.</text>
</comment>
<evidence type="ECO:0000313" key="2">
    <source>
        <dbReference type="EMBL" id="KAK6538566.1"/>
    </source>
</evidence>
<dbReference type="Proteomes" id="UP001365542">
    <property type="component" value="Unassembled WGS sequence"/>
</dbReference>